<feature type="region of interest" description="Disordered" evidence="8">
    <location>
        <begin position="759"/>
        <end position="789"/>
    </location>
</feature>
<name>A0AA86PTJ5_9EUKA</name>
<evidence type="ECO:0000256" key="8">
    <source>
        <dbReference type="SAM" id="MobiDB-lite"/>
    </source>
</evidence>
<dbReference type="EMBL" id="CAXDID020000077">
    <property type="protein sequence ID" value="CAL6016864.1"/>
    <property type="molecule type" value="Genomic_DNA"/>
</dbReference>
<evidence type="ECO:0000313" key="9">
    <source>
        <dbReference type="EMBL" id="CAI9940697.1"/>
    </source>
</evidence>
<evidence type="ECO:0000256" key="6">
    <source>
        <dbReference type="ARBA" id="ARBA00023180"/>
    </source>
</evidence>
<dbReference type="PANTHER" id="PTHR12385:SF14">
    <property type="entry name" value="CHOLINE TRANSPORTER-LIKE 2"/>
    <property type="match status" value="1"/>
</dbReference>
<dbReference type="Pfam" id="PF04515">
    <property type="entry name" value="Choline_transpo"/>
    <property type="match status" value="1"/>
</dbReference>
<comment type="caution">
    <text evidence="9">The sequence shown here is derived from an EMBL/GenBank/DDBJ whole genome shotgun (WGS) entry which is preliminary data.</text>
</comment>
<feature type="transmembrane region" description="Helical" evidence="7">
    <location>
        <begin position="428"/>
        <end position="447"/>
    </location>
</feature>
<reference evidence="10 11" key="2">
    <citation type="submission" date="2024-07" db="EMBL/GenBank/DDBJ databases">
        <authorList>
            <person name="Akdeniz Z."/>
        </authorList>
    </citation>
    <scope>NUCLEOTIDE SEQUENCE [LARGE SCALE GENOMIC DNA]</scope>
</reference>
<evidence type="ECO:0000256" key="3">
    <source>
        <dbReference type="ARBA" id="ARBA00022692"/>
    </source>
</evidence>
<dbReference type="EMBL" id="CATOUU010000681">
    <property type="protein sequence ID" value="CAI9940697.1"/>
    <property type="molecule type" value="Genomic_DNA"/>
</dbReference>
<evidence type="ECO:0000256" key="7">
    <source>
        <dbReference type="RuleBase" id="RU368066"/>
    </source>
</evidence>
<dbReference type="AlphaFoldDB" id="A0AA86PTJ5"/>
<dbReference type="Proteomes" id="UP001642409">
    <property type="component" value="Unassembled WGS sequence"/>
</dbReference>
<keyword evidence="11" id="KW-1185">Reference proteome</keyword>
<dbReference type="GO" id="GO:0022857">
    <property type="term" value="F:transmembrane transporter activity"/>
    <property type="evidence" value="ECO:0007669"/>
    <property type="project" value="UniProtKB-UniRule"/>
</dbReference>
<feature type="transmembrane region" description="Helical" evidence="7">
    <location>
        <begin position="681"/>
        <end position="701"/>
    </location>
</feature>
<sequence>MDQARTIIPQSQINAEKLYKRKVTDITGLIFYTVIAIFSIAFVFSGKISFQLKSIQKMFIVGDQFSRACNPEQVDSRYPTLQNIFNAEQINLMCQLHCQMGDMPSVTNCVQYCNTISVLINGTFQVQDAYQDFIKLVQVIYQTTQYTALESDTVNICIPQSQCIEATKAYQACDDIMQRFTKFLVNKDMASQILSESEYTDLLTLYNANAPNYGFLLNTLCHNLHQHTFKLKTVLNQSQCVMTDYSAFAQKLTQDIKIPSFLQYFFNWLFNLRSYYVSEIASSWKGSIIAVAASVALSYIILLLLLLIGPIFIWVGLFIFPLGILAAGIYLIVYSQTDLSKVSIQEQIFIMKDANKPSSLYILTWIFGVILVIVAFVALIVILVQRKDIKLSVYGLRLSWCVLAKRLRLFFFPLTFIVAQVVNISATIIIALGISVTGQFNIQLGIFQLIKYTKKFEIITMSHEIGSIIVIILFGLIGYFFINASFIFFISQLTYFWYFDRISKQFSEQKLAYRDPKTKQVVKKMEKQGTIFEHLNMGSGNSFKFVFKNYFVQIGSTMIFSIFQLLVFIPKILCKLLLMAQSSLNDNPIVVHFQKKGWYQKYIRLMQILVDCSDKENMFYMVLTGNTYWNSSKNCKQLLTFNLNLLKKIMRVSYGSTYLSRIFVSIASIGILAIFEKVNISNALTVFVCSFMLAGFIFNMIHYINMALIFSINFDNAFGNGQKENRMPKQMKHLLDAFKDASEKDDDHKMQKALEKLINEKDEPGLTQDSNSHSENKSPVVGAQSSFVV</sequence>
<proteinExistence type="inferred from homology"/>
<comment type="similarity">
    <text evidence="2 7">Belongs to the CTL (choline transporter-like) family.</text>
</comment>
<evidence type="ECO:0000256" key="4">
    <source>
        <dbReference type="ARBA" id="ARBA00022989"/>
    </source>
</evidence>
<gene>
    <name evidence="10" type="ORF">HINF_LOCUS25712</name>
    <name evidence="9" type="ORF">HINF_LOCUS28342</name>
</gene>
<organism evidence="9">
    <name type="scientific">Hexamita inflata</name>
    <dbReference type="NCBI Taxonomy" id="28002"/>
    <lineage>
        <taxon>Eukaryota</taxon>
        <taxon>Metamonada</taxon>
        <taxon>Diplomonadida</taxon>
        <taxon>Hexamitidae</taxon>
        <taxon>Hexamitinae</taxon>
        <taxon>Hexamita</taxon>
    </lineage>
</organism>
<feature type="transmembrane region" description="Helical" evidence="7">
    <location>
        <begin position="658"/>
        <end position="675"/>
    </location>
</feature>
<feature type="transmembrane region" description="Helical" evidence="7">
    <location>
        <begin position="360"/>
        <end position="384"/>
    </location>
</feature>
<feature type="transmembrane region" description="Helical" evidence="7">
    <location>
        <begin position="29"/>
        <end position="50"/>
    </location>
</feature>
<evidence type="ECO:0000313" key="10">
    <source>
        <dbReference type="EMBL" id="CAL6016864.1"/>
    </source>
</evidence>
<evidence type="ECO:0000313" key="11">
    <source>
        <dbReference type="Proteomes" id="UP001642409"/>
    </source>
</evidence>
<dbReference type="GO" id="GO:0005886">
    <property type="term" value="C:plasma membrane"/>
    <property type="evidence" value="ECO:0007669"/>
    <property type="project" value="UniProtKB-SubCell"/>
</dbReference>
<feature type="transmembrane region" description="Helical" evidence="7">
    <location>
        <begin position="312"/>
        <end position="333"/>
    </location>
</feature>
<evidence type="ECO:0000256" key="1">
    <source>
        <dbReference type="ARBA" id="ARBA00004141"/>
    </source>
</evidence>
<evidence type="ECO:0000256" key="2">
    <source>
        <dbReference type="ARBA" id="ARBA00007168"/>
    </source>
</evidence>
<dbReference type="PANTHER" id="PTHR12385">
    <property type="entry name" value="CHOLINE TRANSPORTER-LIKE (SLC FAMILY 44)"/>
    <property type="match status" value="1"/>
</dbReference>
<feature type="transmembrane region" description="Helical" evidence="7">
    <location>
        <begin position="405"/>
        <end position="422"/>
    </location>
</feature>
<evidence type="ECO:0000256" key="5">
    <source>
        <dbReference type="ARBA" id="ARBA00023136"/>
    </source>
</evidence>
<keyword evidence="5 7" id="KW-0472">Membrane</keyword>
<comment type="function">
    <text evidence="7">Choline transporter.</text>
</comment>
<protein>
    <recommendedName>
        <fullName evidence="7">Choline transporter-like protein</fullName>
    </recommendedName>
</protein>
<comment type="subcellular location">
    <subcellularLocation>
        <location evidence="7">Cell membrane</location>
        <topology evidence="7">Multi-pass membrane protein</topology>
    </subcellularLocation>
    <subcellularLocation>
        <location evidence="1">Membrane</location>
        <topology evidence="1">Multi-pass membrane protein</topology>
    </subcellularLocation>
</comment>
<keyword evidence="6" id="KW-0325">Glycoprotein</keyword>
<dbReference type="InterPro" id="IPR007603">
    <property type="entry name" value="Choline_transptr-like"/>
</dbReference>
<reference evidence="9" key="1">
    <citation type="submission" date="2023-06" db="EMBL/GenBank/DDBJ databases">
        <authorList>
            <person name="Kurt Z."/>
        </authorList>
    </citation>
    <scope>NUCLEOTIDE SEQUENCE</scope>
</reference>
<accession>A0AA86PTJ5</accession>
<keyword evidence="4 7" id="KW-1133">Transmembrane helix</keyword>
<keyword evidence="3 7" id="KW-0812">Transmembrane</keyword>
<feature type="transmembrane region" description="Helical" evidence="7">
    <location>
        <begin position="284"/>
        <end position="305"/>
    </location>
</feature>
<feature type="transmembrane region" description="Helical" evidence="7">
    <location>
        <begin position="468"/>
        <end position="490"/>
    </location>
</feature>
<feature type="transmembrane region" description="Helical" evidence="7">
    <location>
        <begin position="550"/>
        <end position="569"/>
    </location>
</feature>